<reference evidence="1 2" key="1">
    <citation type="submission" date="2017-06" db="EMBL/GenBank/DDBJ databases">
        <title>Genome sequencing of cyanobaciteial culture collection at National Institute for Environmental Studies (NIES).</title>
        <authorList>
            <person name="Hirose Y."/>
            <person name="Shimura Y."/>
            <person name="Fujisawa T."/>
            <person name="Nakamura Y."/>
            <person name="Kawachi M."/>
        </authorList>
    </citation>
    <scope>NUCLEOTIDE SEQUENCE [LARGE SCALE GENOMIC DNA]</scope>
    <source>
        <strain evidence="1 2">NIES-267</strain>
    </source>
</reference>
<organism evidence="1 2">
    <name type="scientific">Calothrix parasitica NIES-267</name>
    <dbReference type="NCBI Taxonomy" id="1973488"/>
    <lineage>
        <taxon>Bacteria</taxon>
        <taxon>Bacillati</taxon>
        <taxon>Cyanobacteriota</taxon>
        <taxon>Cyanophyceae</taxon>
        <taxon>Nostocales</taxon>
        <taxon>Calotrichaceae</taxon>
        <taxon>Calothrix</taxon>
    </lineage>
</organism>
<gene>
    <name evidence="1" type="ORF">NIES267_45420</name>
</gene>
<dbReference type="OrthoDB" id="4653716at2"/>
<dbReference type="EMBL" id="AP018227">
    <property type="protein sequence ID" value="BAY85044.1"/>
    <property type="molecule type" value="Genomic_DNA"/>
</dbReference>
<keyword evidence="2" id="KW-1185">Reference proteome</keyword>
<evidence type="ECO:0000313" key="1">
    <source>
        <dbReference type="EMBL" id="BAY85044.1"/>
    </source>
</evidence>
<name>A0A1Z4LV51_9CYAN</name>
<accession>A0A1Z4LV51</accession>
<protein>
    <recommendedName>
        <fullName evidence="3">Iron-containing redox enzyme family protein</fullName>
    </recommendedName>
</protein>
<dbReference type="Proteomes" id="UP000218418">
    <property type="component" value="Chromosome"/>
</dbReference>
<evidence type="ECO:0000313" key="2">
    <source>
        <dbReference type="Proteomes" id="UP000218418"/>
    </source>
</evidence>
<dbReference type="Gene3D" id="1.20.910.10">
    <property type="entry name" value="Heme oxygenase-like"/>
    <property type="match status" value="1"/>
</dbReference>
<evidence type="ECO:0008006" key="3">
    <source>
        <dbReference type="Google" id="ProtNLM"/>
    </source>
</evidence>
<sequence length="251" mass="29332">MKEVLELIEQKRKEYAQLPLMKFLVDESIDPLERLSWAPCFAPFAMTFKDINARVFREEPADSLLQEMINKHSYEDGRHWRWYLNDLEKLDFDESIKFTDALRFLWGEETQKTRYFCYDLLGLCVFEKDPIIKLAVIESIEVTGSVTLSLFVNIGEQIQQKTNHKLNYFSASHYAVETGHIQAGSNYEETDEFLRSITLTQEQTVKACKAVEIVFKSFSECMNEMMKYVENHSSSVQRFKTVSTPQIQSIS</sequence>
<dbReference type="InterPro" id="IPR016084">
    <property type="entry name" value="Haem_Oase-like_multi-hlx"/>
</dbReference>
<proteinExistence type="predicted"/>
<dbReference type="AlphaFoldDB" id="A0A1Z4LV51"/>